<evidence type="ECO:0000313" key="2">
    <source>
        <dbReference type="Proteomes" id="UP000188481"/>
    </source>
</evidence>
<name>A0A1V3J0N2_9PAST</name>
<protein>
    <submittedName>
        <fullName evidence="1">CRISPR-associated protein</fullName>
    </submittedName>
</protein>
<comment type="caution">
    <text evidence="1">The sequence shown here is derived from an EMBL/GenBank/DDBJ whole genome shotgun (WGS) entry which is preliminary data.</text>
</comment>
<accession>A0A1V3J0N2</accession>
<dbReference type="AlphaFoldDB" id="A0A1V3J0N2"/>
<dbReference type="InterPro" id="IPR025591">
    <property type="entry name" value="RloB"/>
</dbReference>
<sequence>MGSDDLHKKRKAQTLKQKQRKIGIRKAYDRVLIVCEGSETEPLYFKALREEYQLHTANIEIYNPSGSDPMSIIKYAKERYVAAKNEGNPFERVYCVFDKDQHTNYDSAIKSLECMQPKNIFFAITSVPCFEYWILLHFTYTTKPYIGTDKKSSADNVISELKQYIPNYEKNVNIFNLIKNNLSFAISNARRANEVAKKTSTDNPSTKIVDLVEYLINLLHQK</sequence>
<dbReference type="EMBL" id="MLHN01000032">
    <property type="protein sequence ID" value="OOF48393.1"/>
    <property type="molecule type" value="Genomic_DNA"/>
</dbReference>
<evidence type="ECO:0000313" key="1">
    <source>
        <dbReference type="EMBL" id="OOF48393.1"/>
    </source>
</evidence>
<dbReference type="Pfam" id="PF13707">
    <property type="entry name" value="RloB"/>
    <property type="match status" value="1"/>
</dbReference>
<gene>
    <name evidence="1" type="ORF">BKK54_10920</name>
</gene>
<reference evidence="1 2" key="1">
    <citation type="submission" date="2016-10" db="EMBL/GenBank/DDBJ databases">
        <title>Rodentibacter gen. nov. and new species.</title>
        <authorList>
            <person name="Christensen H."/>
        </authorList>
    </citation>
    <scope>NUCLEOTIDE SEQUENCE [LARGE SCALE GENOMIC DNA]</scope>
    <source>
        <strain evidence="2">ppn416</strain>
    </source>
</reference>
<dbReference type="Proteomes" id="UP000188481">
    <property type="component" value="Unassembled WGS sequence"/>
</dbReference>
<proteinExistence type="predicted"/>
<dbReference type="RefSeq" id="WP_077543124.1">
    <property type="nucleotide sequence ID" value="NZ_MLHN01000032.1"/>
</dbReference>
<keyword evidence="2" id="KW-1185">Reference proteome</keyword>
<organism evidence="1 2">
    <name type="scientific">Rodentibacter genomosp. 1</name>
    <dbReference type="NCBI Taxonomy" id="1908264"/>
    <lineage>
        <taxon>Bacteria</taxon>
        <taxon>Pseudomonadati</taxon>
        <taxon>Pseudomonadota</taxon>
        <taxon>Gammaproteobacteria</taxon>
        <taxon>Pasteurellales</taxon>
        <taxon>Pasteurellaceae</taxon>
        <taxon>Rodentibacter</taxon>
    </lineage>
</organism>